<accession>A0A7I7KSZ2</accession>
<dbReference type="InterPro" id="IPR007372">
    <property type="entry name" value="Lipid/polyisoprenoid-bd_YceI"/>
</dbReference>
<dbReference type="Gene3D" id="2.40.128.110">
    <property type="entry name" value="Lipid/polyisoprenoid-binding, YceI-like"/>
    <property type="match status" value="1"/>
</dbReference>
<comment type="similarity">
    <text evidence="1">Belongs to the UPF0312 family.</text>
</comment>
<evidence type="ECO:0000256" key="1">
    <source>
        <dbReference type="ARBA" id="ARBA00008812"/>
    </source>
</evidence>
<sequence>MTRADREQWSLEGSDGELLIHTGVAGPAAAMGHRLTLAMRRWRATTQWHSGEPVDARLAVDVGSLEVVRGEGGVTPLSGPEKVIVRRNALGSLDARKYTRILFSANTIEKTDGGYRLTGALTIHGKTRPQVVDLGVDDQGDSWELSSETAIRQSDFGVKPYSQMLGALKVADDVTVSFAATRAKDATN</sequence>
<feature type="domain" description="Lipid/polyisoprenoid-binding YceI-like" evidence="2">
    <location>
        <begin position="8"/>
        <end position="183"/>
    </location>
</feature>
<name>A0A7I7KSZ2_9MYCO</name>
<evidence type="ECO:0000313" key="4">
    <source>
        <dbReference type="Proteomes" id="UP000465866"/>
    </source>
</evidence>
<dbReference type="SMART" id="SM00867">
    <property type="entry name" value="YceI"/>
    <property type="match status" value="1"/>
</dbReference>
<proteinExistence type="inferred from homology"/>
<dbReference type="Proteomes" id="UP000465866">
    <property type="component" value="Chromosome"/>
</dbReference>
<dbReference type="AlphaFoldDB" id="A0A7I7KSZ2"/>
<dbReference type="RefSeq" id="WP_232064862.1">
    <property type="nucleotide sequence ID" value="NZ_AP022569.1"/>
</dbReference>
<evidence type="ECO:0000259" key="2">
    <source>
        <dbReference type="SMART" id="SM00867"/>
    </source>
</evidence>
<dbReference type="KEGG" id="mcoo:MCOO_09720"/>
<dbReference type="InterPro" id="IPR036761">
    <property type="entry name" value="TTHA0802/YceI-like_sf"/>
</dbReference>
<reference evidence="3 4" key="1">
    <citation type="journal article" date="2019" name="Emerg. Microbes Infect.">
        <title>Comprehensive subspecies identification of 175 nontuberculous mycobacteria species based on 7547 genomic profiles.</title>
        <authorList>
            <person name="Matsumoto Y."/>
            <person name="Kinjo T."/>
            <person name="Motooka D."/>
            <person name="Nabeya D."/>
            <person name="Jung N."/>
            <person name="Uechi K."/>
            <person name="Horii T."/>
            <person name="Iida T."/>
            <person name="Fujita J."/>
            <person name="Nakamura S."/>
        </authorList>
    </citation>
    <scope>NUCLEOTIDE SEQUENCE [LARGE SCALE GENOMIC DNA]</scope>
    <source>
        <strain evidence="3 4">JCM 12404</strain>
    </source>
</reference>
<keyword evidence="4" id="KW-1185">Reference proteome</keyword>
<protein>
    <submittedName>
        <fullName evidence="3">Polyisoprenoid-binding protein</fullName>
    </submittedName>
</protein>
<dbReference type="SUPFAM" id="SSF101874">
    <property type="entry name" value="YceI-like"/>
    <property type="match status" value="1"/>
</dbReference>
<organism evidence="3 4">
    <name type="scientific">Mycobacterium cookii</name>
    <dbReference type="NCBI Taxonomy" id="1775"/>
    <lineage>
        <taxon>Bacteria</taxon>
        <taxon>Bacillati</taxon>
        <taxon>Actinomycetota</taxon>
        <taxon>Actinomycetes</taxon>
        <taxon>Mycobacteriales</taxon>
        <taxon>Mycobacteriaceae</taxon>
        <taxon>Mycobacterium</taxon>
    </lineage>
</organism>
<evidence type="ECO:0000313" key="3">
    <source>
        <dbReference type="EMBL" id="BBX44957.1"/>
    </source>
</evidence>
<dbReference type="EMBL" id="AP022569">
    <property type="protein sequence ID" value="BBX44957.1"/>
    <property type="molecule type" value="Genomic_DNA"/>
</dbReference>
<gene>
    <name evidence="3" type="ORF">MCOO_09720</name>
</gene>
<dbReference type="Pfam" id="PF04264">
    <property type="entry name" value="YceI"/>
    <property type="match status" value="1"/>
</dbReference>